<proteinExistence type="predicted"/>
<reference evidence="3" key="1">
    <citation type="journal article" date="2012" name="MBio">
        <title>Comparative genome analysis of Trichophyton rubrum and related dermatophytes reveals candidate genes involved in infection.</title>
        <authorList>
            <person name="Martinez D.A."/>
            <person name="Oliver B.G."/>
            <person name="Graeser Y."/>
            <person name="Goldberg J.M."/>
            <person name="Li W."/>
            <person name="Martinez-Rossi N.M."/>
            <person name="Monod M."/>
            <person name="Shelest E."/>
            <person name="Barton R.C."/>
            <person name="Birch E."/>
            <person name="Brakhage A.A."/>
            <person name="Chen Z."/>
            <person name="Gurr S.J."/>
            <person name="Heiman D."/>
            <person name="Heitman J."/>
            <person name="Kosti I."/>
            <person name="Rossi A."/>
            <person name="Saif S."/>
            <person name="Samalova M."/>
            <person name="Saunders C.W."/>
            <person name="Shea T."/>
            <person name="Summerbell R.C."/>
            <person name="Xu J."/>
            <person name="Young S."/>
            <person name="Zeng Q."/>
            <person name="Birren B.W."/>
            <person name="Cuomo C.A."/>
            <person name="White T.C."/>
        </authorList>
    </citation>
    <scope>NUCLEOTIDE SEQUENCE [LARGE SCALE GENOMIC DNA]</scope>
    <source>
        <strain evidence="3">CBS 112818</strain>
    </source>
</reference>
<name>F2S9H8_TRIT1</name>
<evidence type="ECO:0000256" key="1">
    <source>
        <dbReference type="SAM" id="MobiDB-lite"/>
    </source>
</evidence>
<dbReference type="Proteomes" id="UP000009172">
    <property type="component" value="Unassembled WGS sequence"/>
</dbReference>
<dbReference type="OrthoDB" id="5426165at2759"/>
<dbReference type="HOGENOM" id="CLU_1195619_0_0_1"/>
<dbReference type="PANTHER" id="PTHR40623:SF2">
    <property type="entry name" value="INTEGRAL MEMBRANE PROTEIN"/>
    <property type="match status" value="1"/>
</dbReference>
<dbReference type="PANTHER" id="PTHR40623">
    <property type="entry name" value="INTEGRAL MEMBRANE PROTEIN"/>
    <property type="match status" value="1"/>
</dbReference>
<dbReference type="AlphaFoldDB" id="F2S9H8"/>
<feature type="compositionally biased region" description="Polar residues" evidence="1">
    <location>
        <begin position="93"/>
        <end position="105"/>
    </location>
</feature>
<organism evidence="2 3">
    <name type="scientific">Trichophyton tonsurans (strain CBS 112818)</name>
    <name type="common">Scalp ringworm fungus</name>
    <dbReference type="NCBI Taxonomy" id="647933"/>
    <lineage>
        <taxon>Eukaryota</taxon>
        <taxon>Fungi</taxon>
        <taxon>Dikarya</taxon>
        <taxon>Ascomycota</taxon>
        <taxon>Pezizomycotina</taxon>
        <taxon>Eurotiomycetes</taxon>
        <taxon>Eurotiomycetidae</taxon>
        <taxon>Onygenales</taxon>
        <taxon>Arthrodermataceae</taxon>
        <taxon>Trichophyton</taxon>
    </lineage>
</organism>
<protein>
    <submittedName>
        <fullName evidence="2">Uncharacterized protein</fullName>
    </submittedName>
</protein>
<evidence type="ECO:0000313" key="3">
    <source>
        <dbReference type="Proteomes" id="UP000009172"/>
    </source>
</evidence>
<dbReference type="EMBL" id="GG698534">
    <property type="protein sequence ID" value="EGE00228.1"/>
    <property type="molecule type" value="Genomic_DNA"/>
</dbReference>
<feature type="region of interest" description="Disordered" evidence="1">
    <location>
        <begin position="138"/>
        <end position="171"/>
    </location>
</feature>
<sequence>MGFWVDWELWQKMCFALVLVYGTCVHMYNSWRIKKIGAAEKLKKAEEEASVGTKDLNLIPFGSRALESGIEIEGIWVSKTNTPLPSPIPAATPETTRPGTPSNIESGAAALPSPSGEGSALGRRQDESLLTANGQKAAVAGGFDRNSSSESSSTRVSYELSQPSPPNGAGVLTHLDLMQAVPKAVHHSRNQSSSHTPVKDEDHLQALHTHRRSHVAETGQLGGPWRQQPVST</sequence>
<evidence type="ECO:0000313" key="2">
    <source>
        <dbReference type="EMBL" id="EGE00228.1"/>
    </source>
</evidence>
<feature type="compositionally biased region" description="Low complexity" evidence="1">
    <location>
        <begin position="148"/>
        <end position="161"/>
    </location>
</feature>
<keyword evidence="3" id="KW-1185">Reference proteome</keyword>
<feature type="region of interest" description="Disordered" evidence="1">
    <location>
        <begin position="208"/>
        <end position="232"/>
    </location>
</feature>
<accession>F2S9H8</accession>
<feature type="region of interest" description="Disordered" evidence="1">
    <location>
        <begin position="83"/>
        <end position="122"/>
    </location>
</feature>
<gene>
    <name evidence="2" type="ORF">TESG_07544</name>
</gene>